<dbReference type="InterPro" id="IPR050789">
    <property type="entry name" value="Diverse_Enzym_Activities"/>
</dbReference>
<dbReference type="RefSeq" id="WP_062716845.1">
    <property type="nucleotide sequence ID" value="NZ_KQ948925.1"/>
</dbReference>
<accession>A0A117RRN9</accession>
<protein>
    <recommendedName>
        <fullName evidence="1">Beta-lactamase-related domain-containing protein</fullName>
    </recommendedName>
</protein>
<sequence>MTSTSPSLTAVRTRIQAAVDDGVWPAVQFAVARHNEILAFESFGDAKESDRFCLFSATKPIMASLVWQLLGEGLLGLETRVAEVWPEFAAHGKDAITVEQVLLHTCGLPQGVIDRAAVVDREARAACMADWKLDWEPGSRYEYHAFSAHWVLAELVHRVTGQDYREALRGRVLDPLGLMRLELGVPEGRQGDLKKVTATGKHPIDTLEALLGRPVDEAVLEANEANVQAVANDPELVAAGVPGANAFADAASVALFYQELLWNSTELWRPDVLADATGRIRNDFPDPVRAGARANRSIGLIISGPDDGTELRIPSREAALPMRPFGGCTSERGFGHGGAGGQSAWADPETGLSFCLLTSGMDRDVLADHERHIAIESSVAQGE</sequence>
<evidence type="ECO:0000313" key="2">
    <source>
        <dbReference type="EMBL" id="KUO05555.1"/>
    </source>
</evidence>
<name>A0A117RRN9_9ACTN</name>
<feature type="domain" description="Beta-lactamase-related" evidence="1">
    <location>
        <begin position="12"/>
        <end position="368"/>
    </location>
</feature>
<dbReference type="Pfam" id="PF00144">
    <property type="entry name" value="Beta-lactamase"/>
    <property type="match status" value="1"/>
</dbReference>
<dbReference type="OrthoDB" id="9809635at2"/>
<evidence type="ECO:0000313" key="3">
    <source>
        <dbReference type="Proteomes" id="UP000053429"/>
    </source>
</evidence>
<dbReference type="SUPFAM" id="SSF56601">
    <property type="entry name" value="beta-lactamase/transpeptidase-like"/>
    <property type="match status" value="1"/>
</dbReference>
<dbReference type="AlphaFoldDB" id="A0A117RRN9"/>
<dbReference type="InterPro" id="IPR012338">
    <property type="entry name" value="Beta-lactam/transpept-like"/>
</dbReference>
<dbReference type="Proteomes" id="UP000053429">
    <property type="component" value="Unassembled WGS sequence"/>
</dbReference>
<dbReference type="EMBL" id="LMWY01000004">
    <property type="protein sequence ID" value="KUO05555.1"/>
    <property type="molecule type" value="Genomic_DNA"/>
</dbReference>
<proteinExistence type="predicted"/>
<comment type="caution">
    <text evidence="2">The sequence shown here is derived from an EMBL/GenBank/DDBJ whole genome shotgun (WGS) entry which is preliminary data.</text>
</comment>
<organism evidence="2 3">
    <name type="scientific">Streptomyces caeruleatus</name>
    <dbReference type="NCBI Taxonomy" id="661399"/>
    <lineage>
        <taxon>Bacteria</taxon>
        <taxon>Bacillati</taxon>
        <taxon>Actinomycetota</taxon>
        <taxon>Actinomycetes</taxon>
        <taxon>Kitasatosporales</taxon>
        <taxon>Streptomycetaceae</taxon>
        <taxon>Streptomyces</taxon>
    </lineage>
</organism>
<evidence type="ECO:0000259" key="1">
    <source>
        <dbReference type="Pfam" id="PF00144"/>
    </source>
</evidence>
<reference evidence="2 3" key="1">
    <citation type="submission" date="2015-10" db="EMBL/GenBank/DDBJ databases">
        <title>Draft genome sequence of Streptomyces caeruleatus NRRL B-24802, type strain for the species Streptomyces caeruleatus.</title>
        <authorList>
            <person name="Ruckert C."/>
            <person name="Winkler A."/>
            <person name="Kalinowski J."/>
            <person name="Kampfer P."/>
            <person name="Glaeser S."/>
        </authorList>
    </citation>
    <scope>NUCLEOTIDE SEQUENCE [LARGE SCALE GENOMIC DNA]</scope>
    <source>
        <strain evidence="2 3">NRRL B-24802</strain>
    </source>
</reference>
<keyword evidence="3" id="KW-1185">Reference proteome</keyword>
<dbReference type="STRING" id="661399.AQJ67_05240"/>
<dbReference type="PANTHER" id="PTHR43283:SF3">
    <property type="entry name" value="BETA-LACTAMASE FAMILY PROTEIN (AFU_ORTHOLOGUE AFUA_5G07500)"/>
    <property type="match status" value="1"/>
</dbReference>
<gene>
    <name evidence="2" type="ORF">AQJ67_05240</name>
</gene>
<dbReference type="Gene3D" id="3.40.710.10">
    <property type="entry name" value="DD-peptidase/beta-lactamase superfamily"/>
    <property type="match status" value="1"/>
</dbReference>
<dbReference type="PANTHER" id="PTHR43283">
    <property type="entry name" value="BETA-LACTAMASE-RELATED"/>
    <property type="match status" value="1"/>
</dbReference>
<dbReference type="InterPro" id="IPR001466">
    <property type="entry name" value="Beta-lactam-related"/>
</dbReference>